<reference evidence="10" key="1">
    <citation type="submission" date="2025-08" db="UniProtKB">
        <authorList>
            <consortium name="RefSeq"/>
        </authorList>
    </citation>
    <scope>IDENTIFICATION</scope>
    <source>
        <tissue evidence="10">Seedling</tissue>
    </source>
</reference>
<dbReference type="PROSITE" id="PS00028">
    <property type="entry name" value="ZINC_FINGER_C2H2_1"/>
    <property type="match status" value="1"/>
</dbReference>
<evidence type="ECO:0000259" key="8">
    <source>
        <dbReference type="PROSITE" id="PS50157"/>
    </source>
</evidence>
<dbReference type="PROSITE" id="PS50157">
    <property type="entry name" value="ZINC_FINGER_C2H2_2"/>
    <property type="match status" value="1"/>
</dbReference>
<dbReference type="Proteomes" id="UP001652623">
    <property type="component" value="Chromosome 5"/>
</dbReference>
<proteinExistence type="predicted"/>
<evidence type="ECO:0000256" key="2">
    <source>
        <dbReference type="ARBA" id="ARBA00022723"/>
    </source>
</evidence>
<evidence type="ECO:0000256" key="4">
    <source>
        <dbReference type="ARBA" id="ARBA00022833"/>
    </source>
</evidence>
<protein>
    <submittedName>
        <fullName evidence="10">Zinc finger protein 1</fullName>
    </submittedName>
</protein>
<dbReference type="InterPro" id="IPR036236">
    <property type="entry name" value="Znf_C2H2_sf"/>
</dbReference>
<feature type="domain" description="C2H2-type" evidence="8">
    <location>
        <begin position="111"/>
        <end position="138"/>
    </location>
</feature>
<keyword evidence="2" id="KW-0479">Metal-binding</keyword>
<dbReference type="AlphaFoldDB" id="A0A6P4AG93"/>
<feature type="region of interest" description="Disordered" evidence="7">
    <location>
        <begin position="1"/>
        <end position="62"/>
    </location>
</feature>
<dbReference type="GO" id="GO:0009788">
    <property type="term" value="P:negative regulation of abscisic acid-activated signaling pathway"/>
    <property type="evidence" value="ECO:0007669"/>
    <property type="project" value="InterPro"/>
</dbReference>
<keyword evidence="3 6" id="KW-0863">Zinc-finger</keyword>
<dbReference type="KEGG" id="zju:107420334"/>
<dbReference type="InParanoid" id="A0A6P4AG93"/>
<dbReference type="PANTHER" id="PTHR47287">
    <property type="entry name" value="C2H2 AND C2HC ZINC FINGERS SUPERFAMILY PROTEIN"/>
    <property type="match status" value="1"/>
</dbReference>
<evidence type="ECO:0000256" key="7">
    <source>
        <dbReference type="SAM" id="MobiDB-lite"/>
    </source>
</evidence>
<evidence type="ECO:0000313" key="10">
    <source>
        <dbReference type="RefSeq" id="XP_015884754.1"/>
    </source>
</evidence>
<dbReference type="PANTHER" id="PTHR47287:SF17">
    <property type="entry name" value="C2H2 AND C2HC ZINC FINGERS SUPERFAMILY PROTEIN"/>
    <property type="match status" value="1"/>
</dbReference>
<keyword evidence="5" id="KW-0539">Nucleus</keyword>
<evidence type="ECO:0000256" key="3">
    <source>
        <dbReference type="ARBA" id="ARBA00022771"/>
    </source>
</evidence>
<evidence type="ECO:0000256" key="1">
    <source>
        <dbReference type="ARBA" id="ARBA00004123"/>
    </source>
</evidence>
<dbReference type="InterPro" id="IPR044246">
    <property type="entry name" value="ZFP3-like"/>
</dbReference>
<dbReference type="GeneID" id="107420334"/>
<dbReference type="RefSeq" id="XP_015884754.1">
    <property type="nucleotide sequence ID" value="XM_016029268.4"/>
</dbReference>
<keyword evidence="4" id="KW-0862">Zinc</keyword>
<dbReference type="SUPFAM" id="SSF57667">
    <property type="entry name" value="beta-beta-alpha zinc fingers"/>
    <property type="match status" value="1"/>
</dbReference>
<evidence type="ECO:0000256" key="5">
    <source>
        <dbReference type="ARBA" id="ARBA00023242"/>
    </source>
</evidence>
<feature type="compositionally biased region" description="Basic and acidic residues" evidence="7">
    <location>
        <begin position="30"/>
        <end position="39"/>
    </location>
</feature>
<feature type="compositionally biased region" description="Low complexity" evidence="7">
    <location>
        <begin position="8"/>
        <end position="17"/>
    </location>
</feature>
<gene>
    <name evidence="10" type="primary">LOC107420334</name>
</gene>
<dbReference type="FunFam" id="3.30.160.60:FF:001366">
    <property type="entry name" value="Zinc finger protein 2"/>
    <property type="match status" value="1"/>
</dbReference>
<accession>A0A6P4AG93</accession>
<dbReference type="GO" id="GO:0008270">
    <property type="term" value="F:zinc ion binding"/>
    <property type="evidence" value="ECO:0007669"/>
    <property type="project" value="UniProtKB-KW"/>
</dbReference>
<dbReference type="Gene3D" id="3.30.160.60">
    <property type="entry name" value="Classic Zinc Finger"/>
    <property type="match status" value="1"/>
</dbReference>
<comment type="subcellular location">
    <subcellularLocation>
        <location evidence="1">Nucleus</location>
    </subcellularLocation>
</comment>
<evidence type="ECO:0000256" key="6">
    <source>
        <dbReference type="PROSITE-ProRule" id="PRU00042"/>
    </source>
</evidence>
<organism evidence="9 10">
    <name type="scientific">Ziziphus jujuba</name>
    <name type="common">Chinese jujube</name>
    <name type="synonym">Ziziphus sativa</name>
    <dbReference type="NCBI Taxonomy" id="326968"/>
    <lineage>
        <taxon>Eukaryota</taxon>
        <taxon>Viridiplantae</taxon>
        <taxon>Streptophyta</taxon>
        <taxon>Embryophyta</taxon>
        <taxon>Tracheophyta</taxon>
        <taxon>Spermatophyta</taxon>
        <taxon>Magnoliopsida</taxon>
        <taxon>eudicotyledons</taxon>
        <taxon>Gunneridae</taxon>
        <taxon>Pentapetalae</taxon>
        <taxon>rosids</taxon>
        <taxon>fabids</taxon>
        <taxon>Rosales</taxon>
        <taxon>Rhamnaceae</taxon>
        <taxon>Paliureae</taxon>
        <taxon>Ziziphus</taxon>
    </lineage>
</organism>
<evidence type="ECO:0000313" key="9">
    <source>
        <dbReference type="Proteomes" id="UP001652623"/>
    </source>
</evidence>
<dbReference type="GO" id="GO:0005634">
    <property type="term" value="C:nucleus"/>
    <property type="evidence" value="ECO:0007669"/>
    <property type="project" value="UniProtKB-SubCell"/>
</dbReference>
<sequence length="304" mass="34273">MEEPRNEPCPSSTTTTPPEAPPCPNTPLQDPKEIKQKIMEEDEEEKYQEKDHQKIKKPNNNNIQLDLELSSNPGVLNLIDYLEMGSSQNQNQNQNPSENSQLVSDSEHRVFSCNYCHRKFYSSQALGGHQNAHKRERTLAKRGQRLGTQLIASAAAFGHHHPYLHHHHNHYSSLASLPLGLQVHSVIHKPSHTTISSSSSSSGFGNFNNGHHHHRSSWWKPFIDQQPAIRKLNYSVENLNTINTSGLLLSSRASAGRFDLPRKNIVGSSNEEISRHWWAAASAASHHLKPDQEEVKKLDLSLKL</sequence>
<name>A0A6P4AG93_ZIZJJ</name>
<dbReference type="InterPro" id="IPR013087">
    <property type="entry name" value="Znf_C2H2_type"/>
</dbReference>
<keyword evidence="9" id="KW-1185">Reference proteome</keyword>